<reference evidence="2 3" key="1">
    <citation type="submission" date="2013-06" db="EMBL/GenBank/DDBJ databases">
        <title>Whole genome shotgun sequence of Bacillus selenatarsenatis SF-1.</title>
        <authorList>
            <person name="Kuroda M."/>
            <person name="Sei K."/>
            <person name="Yamashita M."/>
            <person name="Ike M."/>
        </authorList>
    </citation>
    <scope>NUCLEOTIDE SEQUENCE [LARGE SCALE GENOMIC DNA]</scope>
    <source>
        <strain evidence="2 3">SF-1</strain>
    </source>
</reference>
<feature type="transmembrane region" description="Helical" evidence="1">
    <location>
        <begin position="31"/>
        <end position="50"/>
    </location>
</feature>
<keyword evidence="1" id="KW-0472">Membrane</keyword>
<protein>
    <submittedName>
        <fullName evidence="2">Uncharacterized protein</fullName>
    </submittedName>
</protein>
<evidence type="ECO:0000313" key="3">
    <source>
        <dbReference type="Proteomes" id="UP000031014"/>
    </source>
</evidence>
<accession>A0A0A8X7Y9</accession>
<organism evidence="2 3">
    <name type="scientific">Mesobacillus selenatarsenatis (strain DSM 18680 / JCM 14380 / FERM P-15431 / SF-1)</name>
    <dbReference type="NCBI Taxonomy" id="1321606"/>
    <lineage>
        <taxon>Bacteria</taxon>
        <taxon>Bacillati</taxon>
        <taxon>Bacillota</taxon>
        <taxon>Bacilli</taxon>
        <taxon>Bacillales</taxon>
        <taxon>Bacillaceae</taxon>
        <taxon>Mesobacillus</taxon>
    </lineage>
</organism>
<comment type="caution">
    <text evidence="2">The sequence shown here is derived from an EMBL/GenBank/DDBJ whole genome shotgun (WGS) entry which is preliminary data.</text>
</comment>
<evidence type="ECO:0000256" key="1">
    <source>
        <dbReference type="SAM" id="Phobius"/>
    </source>
</evidence>
<name>A0A0A8X7Y9_MESS1</name>
<feature type="transmembrane region" description="Helical" evidence="1">
    <location>
        <begin position="6"/>
        <end position="24"/>
    </location>
</feature>
<keyword evidence="1" id="KW-1133">Transmembrane helix</keyword>
<dbReference type="EMBL" id="BASE01000106">
    <property type="protein sequence ID" value="GAM16033.1"/>
    <property type="molecule type" value="Genomic_DNA"/>
</dbReference>
<gene>
    <name evidence="2" type="ORF">SAMD00020551_4205</name>
</gene>
<evidence type="ECO:0000313" key="2">
    <source>
        <dbReference type="EMBL" id="GAM16033.1"/>
    </source>
</evidence>
<keyword evidence="3" id="KW-1185">Reference proteome</keyword>
<dbReference type="RefSeq" id="WP_041967649.1">
    <property type="nucleotide sequence ID" value="NZ_BASE01000106.1"/>
</dbReference>
<dbReference type="Proteomes" id="UP000031014">
    <property type="component" value="Unassembled WGS sequence"/>
</dbReference>
<keyword evidence="1" id="KW-0812">Transmembrane</keyword>
<proteinExistence type="predicted"/>
<dbReference type="STRING" id="1321606.SAMD00020551_4205"/>
<dbReference type="AlphaFoldDB" id="A0A0A8X7Y9"/>
<sequence>MDPIVILISLTFIMALFFYGINIHLPRLAKLKYYVALVLFALGCLGWIAVLLKYGWLLTAVVSSWLLVLAVIALMIAFLMDLYDKKKKRVHH</sequence>
<feature type="transmembrane region" description="Helical" evidence="1">
    <location>
        <begin position="56"/>
        <end position="79"/>
    </location>
</feature>